<evidence type="ECO:0000313" key="6">
    <source>
        <dbReference type="Proteomes" id="UP000614047"/>
    </source>
</evidence>
<dbReference type="SUPFAM" id="SSF53822">
    <property type="entry name" value="Periplasmic binding protein-like I"/>
    <property type="match status" value="1"/>
</dbReference>
<dbReference type="AlphaFoldDB" id="A0A931DNI8"/>
<evidence type="ECO:0000256" key="1">
    <source>
        <dbReference type="ARBA" id="ARBA00010062"/>
    </source>
</evidence>
<dbReference type="InterPro" id="IPR028082">
    <property type="entry name" value="Peripla_BP_I"/>
</dbReference>
<dbReference type="Proteomes" id="UP000614047">
    <property type="component" value="Unassembled WGS sequence"/>
</dbReference>
<comment type="similarity">
    <text evidence="1">Belongs to the leucine-binding protein family.</text>
</comment>
<name>A0A931DNI8_9ACTN</name>
<feature type="domain" description="Leucine-binding protein" evidence="4">
    <location>
        <begin position="41"/>
        <end position="387"/>
    </location>
</feature>
<evidence type="ECO:0000313" key="5">
    <source>
        <dbReference type="EMBL" id="MBG6090390.1"/>
    </source>
</evidence>
<feature type="signal peptide" evidence="3">
    <location>
        <begin position="1"/>
        <end position="26"/>
    </location>
</feature>
<protein>
    <submittedName>
        <fullName evidence="5">Branched-chain amino acid transport system substrate-binding protein</fullName>
    </submittedName>
</protein>
<accession>A0A931DNI8</accession>
<proteinExistence type="inferred from homology"/>
<dbReference type="EMBL" id="JADOUA010000001">
    <property type="protein sequence ID" value="MBG6090390.1"/>
    <property type="molecule type" value="Genomic_DNA"/>
</dbReference>
<reference evidence="5" key="1">
    <citation type="submission" date="2020-11" db="EMBL/GenBank/DDBJ databases">
        <title>Sequencing the genomes of 1000 actinobacteria strains.</title>
        <authorList>
            <person name="Klenk H.-P."/>
        </authorList>
    </citation>
    <scope>NUCLEOTIDE SEQUENCE</scope>
    <source>
        <strain evidence="5">DSM 43175</strain>
    </source>
</reference>
<evidence type="ECO:0000259" key="4">
    <source>
        <dbReference type="Pfam" id="PF13458"/>
    </source>
</evidence>
<dbReference type="RefSeq" id="WP_197012858.1">
    <property type="nucleotide sequence ID" value="NZ_BAABES010000016.1"/>
</dbReference>
<organism evidence="5 6">
    <name type="scientific">Actinomadura viridis</name>
    <dbReference type="NCBI Taxonomy" id="58110"/>
    <lineage>
        <taxon>Bacteria</taxon>
        <taxon>Bacillati</taxon>
        <taxon>Actinomycetota</taxon>
        <taxon>Actinomycetes</taxon>
        <taxon>Streptosporangiales</taxon>
        <taxon>Thermomonosporaceae</taxon>
        <taxon>Actinomadura</taxon>
    </lineage>
</organism>
<feature type="chain" id="PRO_5039043135" evidence="3">
    <location>
        <begin position="27"/>
        <end position="415"/>
    </location>
</feature>
<dbReference type="Pfam" id="PF13458">
    <property type="entry name" value="Peripla_BP_6"/>
    <property type="match status" value="1"/>
</dbReference>
<sequence>MFSSARPKTGRRAAAAVAAGLSLALAAGCSSGGSGTASQKEIVVGFALSQSGNMAPFDVEPGKAAMLRVDEINAAGGVGGKKIRTISQDVRSNPNTVGTAATDLISKGVNLLMLPCDFDLSAPGATVAQSAKIPAISICAGDPKMANTTTLGDYVFSANAGSDVEGATGAAWAFKRGWKNAYLLQDKSIEYTKSAGKYFEAAYKGLGGTIVGADSFPGGDNVDVSSQILRLKNASPKPDFIYVASWNPGGATAIRQLRQAGVQTPVVGPAALDGKALLEIVGNTKDVYYTAFACYVYCTGQKSAELDAFVNNYASKHGAKPSSSYALLGYNAVSAIGAALEGASSLDGPALRDALVASPAVTTPIGKVKYFSKTCHKIIDMPLTVIDVGGGAMTYVAQQRAESLPKLGDDNSCAA</sequence>
<dbReference type="InterPro" id="IPR051010">
    <property type="entry name" value="BCAA_transport"/>
</dbReference>
<dbReference type="InterPro" id="IPR028081">
    <property type="entry name" value="Leu-bd"/>
</dbReference>
<evidence type="ECO:0000256" key="2">
    <source>
        <dbReference type="ARBA" id="ARBA00022729"/>
    </source>
</evidence>
<keyword evidence="6" id="KW-1185">Reference proteome</keyword>
<keyword evidence="2 3" id="KW-0732">Signal</keyword>
<dbReference type="PANTHER" id="PTHR30483:SF6">
    <property type="entry name" value="PERIPLASMIC BINDING PROTEIN OF ABC TRANSPORTER FOR NATURAL AMINO ACIDS"/>
    <property type="match status" value="1"/>
</dbReference>
<gene>
    <name evidence="5" type="ORF">IW256_004503</name>
</gene>
<dbReference type="PANTHER" id="PTHR30483">
    <property type="entry name" value="LEUCINE-SPECIFIC-BINDING PROTEIN"/>
    <property type="match status" value="1"/>
</dbReference>
<evidence type="ECO:0000256" key="3">
    <source>
        <dbReference type="SAM" id="SignalP"/>
    </source>
</evidence>
<comment type="caution">
    <text evidence="5">The sequence shown here is derived from an EMBL/GenBank/DDBJ whole genome shotgun (WGS) entry which is preliminary data.</text>
</comment>
<dbReference type="Gene3D" id="3.40.50.2300">
    <property type="match status" value="2"/>
</dbReference>
<dbReference type="PROSITE" id="PS51257">
    <property type="entry name" value="PROKAR_LIPOPROTEIN"/>
    <property type="match status" value="1"/>
</dbReference>